<feature type="compositionally biased region" description="Basic and acidic residues" evidence="1">
    <location>
        <begin position="678"/>
        <end position="697"/>
    </location>
</feature>
<evidence type="ECO:0000313" key="5">
    <source>
        <dbReference type="Proteomes" id="UP000006659"/>
    </source>
</evidence>
<evidence type="ECO:0000256" key="1">
    <source>
        <dbReference type="SAM" id="MobiDB-lite"/>
    </source>
</evidence>
<dbReference type="AlphaFoldDB" id="G0HDK7"/>
<dbReference type="GO" id="GO:0016020">
    <property type="term" value="C:membrane"/>
    <property type="evidence" value="ECO:0007669"/>
    <property type="project" value="InterPro"/>
</dbReference>
<keyword evidence="3" id="KW-0732">Signal</keyword>
<protein>
    <submittedName>
        <fullName evidence="4">Putative secreted protein</fullName>
    </submittedName>
</protein>
<feature type="region of interest" description="Disordered" evidence="1">
    <location>
        <begin position="613"/>
        <end position="643"/>
    </location>
</feature>
<dbReference type="KEGG" id="cva:CVAR_0663"/>
<dbReference type="HOGENOM" id="CLU_028102_0_0_11"/>
<proteinExistence type="predicted"/>
<feature type="region of interest" description="Disordered" evidence="1">
    <location>
        <begin position="673"/>
        <end position="705"/>
    </location>
</feature>
<dbReference type="RefSeq" id="WP_014009206.1">
    <property type="nucleotide sequence ID" value="NC_015859.1"/>
</dbReference>
<feature type="transmembrane region" description="Helical" evidence="2">
    <location>
        <begin position="650"/>
        <end position="671"/>
    </location>
</feature>
<feature type="chain" id="PRO_5003400289" evidence="3">
    <location>
        <begin position="22"/>
        <end position="768"/>
    </location>
</feature>
<evidence type="ECO:0000256" key="3">
    <source>
        <dbReference type="SAM" id="SignalP"/>
    </source>
</evidence>
<feature type="region of interest" description="Disordered" evidence="1">
    <location>
        <begin position="209"/>
        <end position="245"/>
    </location>
</feature>
<keyword evidence="2" id="KW-0812">Transmembrane</keyword>
<feature type="region of interest" description="Disordered" evidence="1">
    <location>
        <begin position="734"/>
        <end position="768"/>
    </location>
</feature>
<dbReference type="InterPro" id="IPR018513">
    <property type="entry name" value="Cell_synthase_bac"/>
</dbReference>
<evidence type="ECO:0000256" key="2">
    <source>
        <dbReference type="SAM" id="Phobius"/>
    </source>
</evidence>
<gene>
    <name evidence="4" type="ordered locus">CVAR_0663</name>
</gene>
<dbReference type="Gene3D" id="2.60.120.260">
    <property type="entry name" value="Galactose-binding domain-like"/>
    <property type="match status" value="1"/>
</dbReference>
<dbReference type="Proteomes" id="UP000006659">
    <property type="component" value="Chromosome"/>
</dbReference>
<name>G0HDK7_CORVD</name>
<feature type="compositionally biased region" description="Polar residues" evidence="1">
    <location>
        <begin position="613"/>
        <end position="625"/>
    </location>
</feature>
<evidence type="ECO:0000313" key="4">
    <source>
        <dbReference type="EMBL" id="AEK36016.1"/>
    </source>
</evidence>
<keyword evidence="2" id="KW-0472">Membrane</keyword>
<feature type="signal peptide" evidence="3">
    <location>
        <begin position="1"/>
        <end position="21"/>
    </location>
</feature>
<sequence>MTAATLATLAVTALAAPAAGAATDPTLGFGDLGLSDAVSLPGRSATTVVTVPVPDGLTPDTLRGTLQVPATYDRGVLEVVQDGRVLGRATVADGDGASTTPVSIPLAGLTVTDATTIVELRTTLVPVNDNWCHDPLDTVTSTLRDASVSYSGTTGAPETLAEALPPVLRGLTVTVPEDPDDDVITAALETATAVSAAYRTQHPAIRVRSSVDADSATDRDEDADPAFTRRIDIPGDNASGITLDNPGSDSARITLHGTGDALLDQARLIAATSPIDSSATSATGDLAGLLDSTSADARGLPVELAPESRTLGDLDLGGLTASGPGATQVTFGIGQGDLGRYIDGLNLHLTGSFTPAPADAPAELTVAVNGTVVERMSTADDEDLTSGVLDREVSFPKDIITRYNTVTVTLTGTGDQGCGTTSPLTLRIDGGSVIDTSAADAPTDLTAGFQALPQAFMPEVDVALTTGDVADVDRAARVLAGLQSVTDRRFRPVVTDLGATADSDRPVLIVDADGTATADGTGDSAQDTGLPVTLADGVLDADGATVATTTTFGALQTSWDTDRHRMRVVANSTGSPGLLDRLLDRLDNGTAAGETLGYGSLNGTAVIQQTDGAPQQIGVPSTGTYDTGDANDATGPDADSDDDGVSVTGVVIAVVAVVVVAALLLTVLGVLSRGGRRRNGDPDRGSDTGSDGDRDNRGQPGTTVERVPVALADLRHGLRPGLLDLGGTLRGRRCGGRTRLLDGHRGNGRGDVSRHRDAEPAPAAHPRP</sequence>
<keyword evidence="2" id="KW-1133">Transmembrane helix</keyword>
<accession>G0HDK7</accession>
<dbReference type="EMBL" id="CP002917">
    <property type="protein sequence ID" value="AEK36016.1"/>
    <property type="molecule type" value="Genomic_DNA"/>
</dbReference>
<organism evidence="4 5">
    <name type="scientific">Corynebacterium variabile (strain DSM 44702 / CIP 107183 / JCM 12073 / NCIMB 30131)</name>
    <name type="common">Corynebacterium mooreparkense</name>
    <dbReference type="NCBI Taxonomy" id="858619"/>
    <lineage>
        <taxon>Bacteria</taxon>
        <taxon>Bacillati</taxon>
        <taxon>Actinomycetota</taxon>
        <taxon>Actinomycetes</taxon>
        <taxon>Mycobacteriales</taxon>
        <taxon>Corynebacteriaceae</taxon>
        <taxon>Corynebacterium</taxon>
    </lineage>
</organism>
<reference evidence="4 5" key="1">
    <citation type="journal article" date="2011" name="BMC Genomics">
        <title>Complete genome sequence of Corynebacterium variabile DSM 44702 isolated from the surface of smear-ripened cheeses and insights into cheese ripening and flavor generation.</title>
        <authorList>
            <person name="Schroeder J."/>
            <person name="Maus I."/>
            <person name="Trost E."/>
            <person name="Tauch A."/>
        </authorList>
    </citation>
    <scope>NUCLEOTIDE SEQUENCE [LARGE SCALE GENOMIC DNA]</scope>
    <source>
        <strain evidence="5">DSM 44702 / JCM 12073 / NCIMB 30131</strain>
    </source>
</reference>
<dbReference type="Pfam" id="PF03170">
    <property type="entry name" value="BcsB"/>
    <property type="match status" value="1"/>
</dbReference>
<dbReference type="GO" id="GO:0006011">
    <property type="term" value="P:UDP-alpha-D-glucose metabolic process"/>
    <property type="evidence" value="ECO:0007669"/>
    <property type="project" value="InterPro"/>
</dbReference>
<dbReference type="eggNOG" id="ENOG5033823">
    <property type="taxonomic scope" value="Bacteria"/>
</dbReference>